<feature type="chain" id="PRO_5045943773" description="Lipoprotein" evidence="1">
    <location>
        <begin position="22"/>
        <end position="157"/>
    </location>
</feature>
<evidence type="ECO:0000313" key="3">
    <source>
        <dbReference type="Proteomes" id="UP001500620"/>
    </source>
</evidence>
<dbReference type="RefSeq" id="WP_345133255.1">
    <property type="nucleotide sequence ID" value="NZ_BAABAT010000023.1"/>
</dbReference>
<accession>A0ABP8DHW2</accession>
<evidence type="ECO:0008006" key="4">
    <source>
        <dbReference type="Google" id="ProtNLM"/>
    </source>
</evidence>
<feature type="signal peptide" evidence="1">
    <location>
        <begin position="1"/>
        <end position="21"/>
    </location>
</feature>
<reference evidence="3" key="1">
    <citation type="journal article" date="2019" name="Int. J. Syst. Evol. Microbiol.">
        <title>The Global Catalogue of Microorganisms (GCM) 10K type strain sequencing project: providing services to taxonomists for standard genome sequencing and annotation.</title>
        <authorList>
            <consortium name="The Broad Institute Genomics Platform"/>
            <consortium name="The Broad Institute Genome Sequencing Center for Infectious Disease"/>
            <person name="Wu L."/>
            <person name="Ma J."/>
        </authorList>
    </citation>
    <scope>NUCLEOTIDE SEQUENCE [LARGE SCALE GENOMIC DNA]</scope>
    <source>
        <strain evidence="3">JCM 17441</strain>
    </source>
</reference>
<keyword evidence="1" id="KW-0732">Signal</keyword>
<protein>
    <recommendedName>
        <fullName evidence="4">Lipoprotein</fullName>
    </recommendedName>
</protein>
<dbReference type="Proteomes" id="UP001500620">
    <property type="component" value="Unassembled WGS sequence"/>
</dbReference>
<sequence length="157" mass="15941">MRHLTAALIATAVLVVGAGCADTTAEQSAAGASAPAASSSPSASAAPDAKVCEDVKKVHLEYSAKVSDLLDKETNASKQGDTAGADALLAQLRAAAVEWASKLEPIAGQAQGPELRTSLANLVAALKQYNAGNGYDNVATTLKASRETTDTLIKFCP</sequence>
<dbReference type="EMBL" id="BAABAT010000023">
    <property type="protein sequence ID" value="GAA4256244.1"/>
    <property type="molecule type" value="Genomic_DNA"/>
</dbReference>
<comment type="caution">
    <text evidence="2">The sequence shown here is derived from an EMBL/GenBank/DDBJ whole genome shotgun (WGS) entry which is preliminary data.</text>
</comment>
<gene>
    <name evidence="2" type="ORF">GCM10022255_068330</name>
</gene>
<name>A0ABP8DHW2_9ACTN</name>
<evidence type="ECO:0000256" key="1">
    <source>
        <dbReference type="SAM" id="SignalP"/>
    </source>
</evidence>
<keyword evidence="3" id="KW-1185">Reference proteome</keyword>
<proteinExistence type="predicted"/>
<evidence type="ECO:0000313" key="2">
    <source>
        <dbReference type="EMBL" id="GAA4256244.1"/>
    </source>
</evidence>
<organism evidence="2 3">
    <name type="scientific">Dactylosporangium darangshiense</name>
    <dbReference type="NCBI Taxonomy" id="579108"/>
    <lineage>
        <taxon>Bacteria</taxon>
        <taxon>Bacillati</taxon>
        <taxon>Actinomycetota</taxon>
        <taxon>Actinomycetes</taxon>
        <taxon>Micromonosporales</taxon>
        <taxon>Micromonosporaceae</taxon>
        <taxon>Dactylosporangium</taxon>
    </lineage>
</organism>
<dbReference type="PROSITE" id="PS51257">
    <property type="entry name" value="PROKAR_LIPOPROTEIN"/>
    <property type="match status" value="1"/>
</dbReference>